<dbReference type="EMBL" id="BOQN01000047">
    <property type="protein sequence ID" value="GIM91349.1"/>
    <property type="molecule type" value="Genomic_DNA"/>
</dbReference>
<evidence type="ECO:0000313" key="3">
    <source>
        <dbReference type="Proteomes" id="UP000677082"/>
    </source>
</evidence>
<evidence type="ECO:0000313" key="2">
    <source>
        <dbReference type="EMBL" id="GIM91349.1"/>
    </source>
</evidence>
<feature type="compositionally biased region" description="Basic residues" evidence="1">
    <location>
        <begin position="23"/>
        <end position="33"/>
    </location>
</feature>
<proteinExistence type="predicted"/>
<sequence length="66" mass="7020">MADSEQEQEAEQAEQPEEFMNRAARRAAKGKKQGHSDSGVAQAGGQPHGRGVVPARKSFGNRRSGG</sequence>
<reference evidence="2 3" key="1">
    <citation type="submission" date="2021-03" db="EMBL/GenBank/DDBJ databases">
        <title>Whole genome shotgun sequence of Actinoplanes toevensis NBRC 105298.</title>
        <authorList>
            <person name="Komaki H."/>
            <person name="Tamura T."/>
        </authorList>
    </citation>
    <scope>NUCLEOTIDE SEQUENCE [LARGE SCALE GENOMIC DNA]</scope>
    <source>
        <strain evidence="2 3">NBRC 105298</strain>
    </source>
</reference>
<gene>
    <name evidence="2" type="ORF">Ato02nite_031420</name>
</gene>
<organism evidence="2 3">
    <name type="scientific">Paractinoplanes toevensis</name>
    <dbReference type="NCBI Taxonomy" id="571911"/>
    <lineage>
        <taxon>Bacteria</taxon>
        <taxon>Bacillati</taxon>
        <taxon>Actinomycetota</taxon>
        <taxon>Actinomycetes</taxon>
        <taxon>Micromonosporales</taxon>
        <taxon>Micromonosporaceae</taxon>
        <taxon>Paractinoplanes</taxon>
    </lineage>
</organism>
<protein>
    <recommendedName>
        <fullName evidence="4">DUF5302 domain-containing protein</fullName>
    </recommendedName>
</protein>
<name>A0A919TBV6_9ACTN</name>
<evidence type="ECO:0008006" key="4">
    <source>
        <dbReference type="Google" id="ProtNLM"/>
    </source>
</evidence>
<evidence type="ECO:0000256" key="1">
    <source>
        <dbReference type="SAM" id="MobiDB-lite"/>
    </source>
</evidence>
<dbReference type="RefSeq" id="WP_213007255.1">
    <property type="nucleotide sequence ID" value="NZ_BOQN01000047.1"/>
</dbReference>
<accession>A0A919TBV6</accession>
<feature type="compositionally biased region" description="Acidic residues" evidence="1">
    <location>
        <begin position="1"/>
        <end position="17"/>
    </location>
</feature>
<keyword evidence="3" id="KW-1185">Reference proteome</keyword>
<dbReference type="Proteomes" id="UP000677082">
    <property type="component" value="Unassembled WGS sequence"/>
</dbReference>
<feature type="region of interest" description="Disordered" evidence="1">
    <location>
        <begin position="1"/>
        <end position="66"/>
    </location>
</feature>
<comment type="caution">
    <text evidence="2">The sequence shown here is derived from an EMBL/GenBank/DDBJ whole genome shotgun (WGS) entry which is preliminary data.</text>
</comment>
<dbReference type="AlphaFoldDB" id="A0A919TBV6"/>